<name>A0A2I1C1D6_ASPN1</name>
<dbReference type="VEuPathDB" id="FungiDB:P174DRAFT_373973"/>
<dbReference type="InterPro" id="IPR001245">
    <property type="entry name" value="Ser-Thr/Tyr_kinase_cat_dom"/>
</dbReference>
<keyword evidence="3" id="KW-1185">Reference proteome</keyword>
<dbReference type="Proteomes" id="UP000234474">
    <property type="component" value="Unassembled WGS sequence"/>
</dbReference>
<dbReference type="GO" id="GO:0005524">
    <property type="term" value="F:ATP binding"/>
    <property type="evidence" value="ECO:0007669"/>
    <property type="project" value="InterPro"/>
</dbReference>
<dbReference type="Gene3D" id="1.10.510.10">
    <property type="entry name" value="Transferase(Phosphotransferase) domain 1"/>
    <property type="match status" value="1"/>
</dbReference>
<gene>
    <name evidence="2" type="ORF">P174DRAFT_373973</name>
</gene>
<protein>
    <recommendedName>
        <fullName evidence="1">Protein kinase domain-containing protein</fullName>
    </recommendedName>
</protein>
<dbReference type="OrthoDB" id="1668230at2759"/>
<dbReference type="GO" id="GO:0004674">
    <property type="term" value="F:protein serine/threonine kinase activity"/>
    <property type="evidence" value="ECO:0007669"/>
    <property type="project" value="TreeGrafter"/>
</dbReference>
<sequence length="421" mass="47515">MASSLFIDLDGQAIPDSEILGYGRSGVVMLRDGLAVKTPLRHPWSSEDDVEVNVEVIQREQEVYRRLNSTWIGNDQIDGVVPCIGFSTNATQLAYMENGDLRAYLERNKPPLTLQMSWFRQMARTLAQIHDKRVLVADIATRNFLLDSDLSVKLCDFTEASVLPLDTVMEAADDNGFSIQTDIGQLGAVMYEVVTGSKCDFDLFKDNAPDDGRATWPRRTSLPSTNGLWNINCEDLVFPKVPPSNAVDRLAAEISPITLPINLKQKMKSWKLPGEFLKQCTGAPSTVYRSLLAKTCYVLRTFNDSLPLRDPRRRVLHVEDRIQFRICAVLWYILFKQCWLGLKRASNSAELTVHHTSIVLENIVNHSEILPSCERVSAKEIRDWVRKGERYHLLTLDLGGVGILFLLPDKTEYLCVSLRAS</sequence>
<dbReference type="PROSITE" id="PS50011">
    <property type="entry name" value="PROTEIN_KINASE_DOM"/>
    <property type="match status" value="1"/>
</dbReference>
<dbReference type="PANTHER" id="PTHR24361">
    <property type="entry name" value="MITOGEN-ACTIVATED KINASE KINASE KINASE"/>
    <property type="match status" value="1"/>
</dbReference>
<dbReference type="Pfam" id="PF07714">
    <property type="entry name" value="PK_Tyr_Ser-Thr"/>
    <property type="match status" value="1"/>
</dbReference>
<dbReference type="AlphaFoldDB" id="A0A2I1C1D6"/>
<dbReference type="GO" id="GO:0005737">
    <property type="term" value="C:cytoplasm"/>
    <property type="evidence" value="ECO:0007669"/>
    <property type="project" value="TreeGrafter"/>
</dbReference>
<comment type="caution">
    <text evidence="2">The sequence shown here is derived from an EMBL/GenBank/DDBJ whole genome shotgun (WGS) entry which is preliminary data.</text>
</comment>
<accession>A0A2I1C1D6</accession>
<proteinExistence type="predicted"/>
<dbReference type="STRING" id="1392255.A0A2I1C1D6"/>
<dbReference type="EMBL" id="MSZS01000006">
    <property type="protein sequence ID" value="PKX91403.1"/>
    <property type="molecule type" value="Genomic_DNA"/>
</dbReference>
<evidence type="ECO:0000259" key="1">
    <source>
        <dbReference type="PROSITE" id="PS50011"/>
    </source>
</evidence>
<organism evidence="2 3">
    <name type="scientific">Aspergillus novofumigatus (strain IBT 16806)</name>
    <dbReference type="NCBI Taxonomy" id="1392255"/>
    <lineage>
        <taxon>Eukaryota</taxon>
        <taxon>Fungi</taxon>
        <taxon>Dikarya</taxon>
        <taxon>Ascomycota</taxon>
        <taxon>Pezizomycotina</taxon>
        <taxon>Eurotiomycetes</taxon>
        <taxon>Eurotiomycetidae</taxon>
        <taxon>Eurotiales</taxon>
        <taxon>Aspergillaceae</taxon>
        <taxon>Aspergillus</taxon>
        <taxon>Aspergillus subgen. Fumigati</taxon>
    </lineage>
</organism>
<reference evidence="3" key="1">
    <citation type="journal article" date="2018" name="Proc. Natl. Acad. Sci. U.S.A.">
        <title>Linking secondary metabolites to gene clusters through genome sequencing of six diverse Aspergillus species.</title>
        <authorList>
            <person name="Kaerboelling I."/>
            <person name="Vesth T.C."/>
            <person name="Frisvad J.C."/>
            <person name="Nybo J.L."/>
            <person name="Theobald S."/>
            <person name="Kuo A."/>
            <person name="Bowyer P."/>
            <person name="Matsuda Y."/>
            <person name="Mondo S."/>
            <person name="Lyhne E.K."/>
            <person name="Kogle M.E."/>
            <person name="Clum A."/>
            <person name="Lipzen A."/>
            <person name="Salamov A."/>
            <person name="Ngan C.Y."/>
            <person name="Daum C."/>
            <person name="Chiniquy J."/>
            <person name="Barry K."/>
            <person name="LaButti K."/>
            <person name="Haridas S."/>
            <person name="Simmons B.A."/>
            <person name="Magnuson J.K."/>
            <person name="Mortensen U.H."/>
            <person name="Larsen T.O."/>
            <person name="Grigoriev I.V."/>
            <person name="Baker S.E."/>
            <person name="Andersen M.R."/>
        </authorList>
    </citation>
    <scope>NUCLEOTIDE SEQUENCE [LARGE SCALE GENOMIC DNA]</scope>
    <source>
        <strain evidence="3">IBT 16806</strain>
    </source>
</reference>
<dbReference type="RefSeq" id="XP_024679998.1">
    <property type="nucleotide sequence ID" value="XM_024822544.1"/>
</dbReference>
<evidence type="ECO:0000313" key="3">
    <source>
        <dbReference type="Proteomes" id="UP000234474"/>
    </source>
</evidence>
<dbReference type="InterPro" id="IPR053235">
    <property type="entry name" value="Ser_Thr_kinase"/>
</dbReference>
<dbReference type="InterPro" id="IPR011009">
    <property type="entry name" value="Kinase-like_dom_sf"/>
</dbReference>
<dbReference type="InterPro" id="IPR000719">
    <property type="entry name" value="Prot_kinase_dom"/>
</dbReference>
<dbReference type="GeneID" id="36529870"/>
<evidence type="ECO:0000313" key="2">
    <source>
        <dbReference type="EMBL" id="PKX91403.1"/>
    </source>
</evidence>
<dbReference type="SUPFAM" id="SSF56112">
    <property type="entry name" value="Protein kinase-like (PK-like)"/>
    <property type="match status" value="1"/>
</dbReference>
<feature type="domain" description="Protein kinase" evidence="1">
    <location>
        <begin position="14"/>
        <end position="277"/>
    </location>
</feature>